<dbReference type="HOGENOM" id="CLU_009942_1_0_2"/>
<keyword evidence="3" id="KW-1185">Reference proteome</keyword>
<dbReference type="GeneID" id="7270963"/>
<dbReference type="AlphaFoldDB" id="B8GJ06"/>
<dbReference type="Gene3D" id="3.20.20.140">
    <property type="entry name" value="Metal-dependent hydrolases"/>
    <property type="match status" value="1"/>
</dbReference>
<reference evidence="2 3" key="1">
    <citation type="journal article" date="2015" name="Genome Announc.">
        <title>Complete Genome Sequence of Methanosphaerula palustris E1-9CT, a Hydrogenotrophic Methanogen Isolated from a Minerotrophic Fen Peatland.</title>
        <authorList>
            <person name="Cadillo-Quiroz H."/>
            <person name="Browne P."/>
            <person name="Kyrpides N."/>
            <person name="Woyke T."/>
            <person name="Goodwin L."/>
            <person name="Detter C."/>
            <person name="Yavitt J.B."/>
            <person name="Zinder S.H."/>
        </authorList>
    </citation>
    <scope>NUCLEOTIDE SEQUENCE [LARGE SCALE GENOMIC DNA]</scope>
    <source>
        <strain evidence="3">ATCC BAA-1556 / DSM 19958 / E1-9c</strain>
    </source>
</reference>
<dbReference type="Pfam" id="PF07969">
    <property type="entry name" value="Amidohydro_3"/>
    <property type="match status" value="1"/>
</dbReference>
<dbReference type="PANTHER" id="PTHR22642:SF2">
    <property type="entry name" value="PROTEIN LONG AFTER FAR-RED 3"/>
    <property type="match status" value="1"/>
</dbReference>
<feature type="domain" description="Amidohydrolase 3" evidence="1">
    <location>
        <begin position="56"/>
        <end position="525"/>
    </location>
</feature>
<keyword evidence="2" id="KW-0378">Hydrolase</keyword>
<name>B8GJ06_METPE</name>
<dbReference type="InterPro" id="IPR033932">
    <property type="entry name" value="YtcJ-like"/>
</dbReference>
<evidence type="ECO:0000313" key="3">
    <source>
        <dbReference type="Proteomes" id="UP000002457"/>
    </source>
</evidence>
<dbReference type="KEGG" id="mpl:Mpal_0192"/>
<dbReference type="InterPro" id="IPR032466">
    <property type="entry name" value="Metal_Hydrolase"/>
</dbReference>
<dbReference type="CDD" id="cd01300">
    <property type="entry name" value="YtcJ_like"/>
    <property type="match status" value="1"/>
</dbReference>
<dbReference type="Gene3D" id="3.10.310.70">
    <property type="match status" value="1"/>
</dbReference>
<evidence type="ECO:0000313" key="2">
    <source>
        <dbReference type="EMBL" id="ACL15579.1"/>
    </source>
</evidence>
<evidence type="ECO:0000259" key="1">
    <source>
        <dbReference type="Pfam" id="PF07969"/>
    </source>
</evidence>
<dbReference type="GO" id="GO:0016810">
    <property type="term" value="F:hydrolase activity, acting on carbon-nitrogen (but not peptide) bonds"/>
    <property type="evidence" value="ECO:0007669"/>
    <property type="project" value="InterPro"/>
</dbReference>
<dbReference type="Gene3D" id="2.30.40.10">
    <property type="entry name" value="Urease, subunit C, domain 1"/>
    <property type="match status" value="1"/>
</dbReference>
<dbReference type="SUPFAM" id="SSF51556">
    <property type="entry name" value="Metallo-dependent hydrolases"/>
    <property type="match status" value="1"/>
</dbReference>
<dbReference type="EMBL" id="CP001338">
    <property type="protein sequence ID" value="ACL15579.1"/>
    <property type="molecule type" value="Genomic_DNA"/>
</dbReference>
<proteinExistence type="predicted"/>
<dbReference type="Proteomes" id="UP000002457">
    <property type="component" value="Chromosome"/>
</dbReference>
<dbReference type="OrthoDB" id="8791at2157"/>
<sequence>MQFKSTQQDERCVAFTGGRILTMGSPEEVDSVIFQSGKIIKTGPSKILDEFIPEDIINLHGRTLVPGFIDAHLHLSFGCFLPEWADLNGCASKEEILARMKKYAETYPQKEWIVGFPWLNSLYDGTGLSRADLDAIFPDRSVVLIHTTFHSMLVNSQALKHAEITRESPDPRSGFIERDKNGELSGTLIESACIPLYIQILAFDSTTYADLIERSGRELHQFGITAIHDPGVTPDAESAYSQLNAEKRLPVSVLMMPHGMTLLDNQVGERLQGPISGEGDEWLRTGPVKVFGDGVLMESTAISVTINGEKIASGTYRNDFQDVLIDAVSHGFQVCVHCLGNLTVDASLDCFESARKHAPPGFVIRPRLEHLNILSQDQIDRLASLNGCACVQPQFLMRAGHLNKTRFEGTKWFAYADMRDAGVVLAAGSDYPGGFMDARDVIACCRMGATMNDGQGNTISPEQALPFEQWLWMYTAGSAYVGGQECERGMIQEGLVADFVILEGDLNPDNPPVVAETWIAGRRVYLRTRNENKTPVPGFDHE</sequence>
<dbReference type="RefSeq" id="WP_012616898.1">
    <property type="nucleotide sequence ID" value="NC_011832.1"/>
</dbReference>
<dbReference type="InterPro" id="IPR011059">
    <property type="entry name" value="Metal-dep_hydrolase_composite"/>
</dbReference>
<gene>
    <name evidence="2" type="ordered locus">Mpal_0192</name>
</gene>
<organism evidence="2 3">
    <name type="scientific">Methanosphaerula palustris (strain ATCC BAA-1556 / DSM 19958 / E1-9c)</name>
    <dbReference type="NCBI Taxonomy" id="521011"/>
    <lineage>
        <taxon>Archaea</taxon>
        <taxon>Methanobacteriati</taxon>
        <taxon>Methanobacteriota</taxon>
        <taxon>Stenosarchaea group</taxon>
        <taxon>Methanomicrobia</taxon>
        <taxon>Methanomicrobiales</taxon>
        <taxon>Methanoregulaceae</taxon>
        <taxon>Methanosphaerula</taxon>
    </lineage>
</organism>
<dbReference type="PANTHER" id="PTHR22642">
    <property type="entry name" value="IMIDAZOLONEPROPIONASE"/>
    <property type="match status" value="1"/>
</dbReference>
<dbReference type="eggNOG" id="arCOG00691">
    <property type="taxonomic scope" value="Archaea"/>
</dbReference>
<dbReference type="SUPFAM" id="SSF51338">
    <property type="entry name" value="Composite domain of metallo-dependent hydrolases"/>
    <property type="match status" value="1"/>
</dbReference>
<protein>
    <submittedName>
        <fullName evidence="2">Amidohydrolase 3</fullName>
    </submittedName>
</protein>
<accession>B8GJ06</accession>
<dbReference type="STRING" id="521011.Mpal_0192"/>
<dbReference type="InterPro" id="IPR013108">
    <property type="entry name" value="Amidohydro_3"/>
</dbReference>